<dbReference type="HOGENOM" id="CLU_015982_2_0_0"/>
<name>Q01VZ2_SOLUE</name>
<organism evidence="4">
    <name type="scientific">Solibacter usitatus (strain Ellin6076)</name>
    <dbReference type="NCBI Taxonomy" id="234267"/>
    <lineage>
        <taxon>Bacteria</taxon>
        <taxon>Pseudomonadati</taxon>
        <taxon>Acidobacteriota</taxon>
        <taxon>Terriglobia</taxon>
        <taxon>Bryobacterales</taxon>
        <taxon>Solibacteraceae</taxon>
        <taxon>Candidatus Solibacter</taxon>
    </lineage>
</organism>
<dbReference type="Pfam" id="PF16655">
    <property type="entry name" value="PhoD_N"/>
    <property type="match status" value="1"/>
</dbReference>
<dbReference type="InterPro" id="IPR018946">
    <property type="entry name" value="PhoD-like_MPP"/>
</dbReference>
<evidence type="ECO:0000259" key="2">
    <source>
        <dbReference type="Pfam" id="PF09423"/>
    </source>
</evidence>
<dbReference type="AlphaFoldDB" id="Q01VZ2"/>
<dbReference type="Gene3D" id="3.60.21.70">
    <property type="entry name" value="PhoD-like phosphatase"/>
    <property type="match status" value="1"/>
</dbReference>
<dbReference type="InterPro" id="IPR006311">
    <property type="entry name" value="TAT_signal"/>
</dbReference>
<accession>Q01VZ2</accession>
<dbReference type="PROSITE" id="PS51318">
    <property type="entry name" value="TAT"/>
    <property type="match status" value="1"/>
</dbReference>
<evidence type="ECO:0000256" key="1">
    <source>
        <dbReference type="SAM" id="MobiDB-lite"/>
    </source>
</evidence>
<dbReference type="Pfam" id="PF09423">
    <property type="entry name" value="PhoD"/>
    <property type="match status" value="1"/>
</dbReference>
<dbReference type="InterPro" id="IPR029052">
    <property type="entry name" value="Metallo-depent_PP-like"/>
</dbReference>
<protein>
    <submittedName>
        <fullName evidence="4">Alkaline phosphatase</fullName>
    </submittedName>
</protein>
<dbReference type="PANTHER" id="PTHR43606">
    <property type="entry name" value="PHOSPHATASE, PUTATIVE (AFU_ORTHOLOGUE AFUA_6G08710)-RELATED"/>
    <property type="match status" value="1"/>
</dbReference>
<dbReference type="InterPro" id="IPR052900">
    <property type="entry name" value="Phospholipid_Metab_Enz"/>
</dbReference>
<sequence length="551" mass="60585" precursor="true">MTLNRREFVQLAAAMGASLAWGGSARASTTGWHERRDLYPEGVASGDPDPSSVILWTRRPFESGGRRVLTVEVAEDDAFRRVVAKASAPVSAESDWTTRVLVGHLKPARVYWYRFIDGEANGSRVGRTITAPPANDPRPVNFAFVSCQSVNEGKLNGYRRMIFEDERAAPADQLGFVLHLGDFIYEVVEYPDELPTRYDRTIYEVCRIPDGGQTGKFHYPLTVEGYRAVYKGYLADPDLQDARARWPFVAIWDNHEFSWQGRQSIVQAGGAPQPGQTVKVAANQAWFEYIPARVNAPSGSLDTFGAVAVKNVPIETWDDSGLGIEPNNLKAINSLIAYRSLRYGRHLDLILTDQHSFCGDDPTDAEGVGKIYDPAFNGMFSEPAMIALDAGRTFNGGKPPAELSFGDVSIPNPRKDSPPRTLLGTRQKNWFMDQLRRSAATWKIWGNSLGALDLRADPQNLPDGLTKQKWPADTFAQIGSGDYGSAYHERGEIYDLVRDSKITGFAIVSGDRHSFWAGYAASRLPPAKFEPVGISFVGASLASPGAMEGGL</sequence>
<dbReference type="InterPro" id="IPR032093">
    <property type="entry name" value="PhoD_N"/>
</dbReference>
<dbReference type="InterPro" id="IPR038607">
    <property type="entry name" value="PhoD-like_sf"/>
</dbReference>
<dbReference type="PANTHER" id="PTHR43606:SF2">
    <property type="entry name" value="ALKALINE PHOSPHATASE FAMILY PROTEIN (AFU_ORTHOLOGUE AFUA_5G03860)"/>
    <property type="match status" value="1"/>
</dbReference>
<dbReference type="InParanoid" id="Q01VZ2"/>
<dbReference type="KEGG" id="sus:Acid_5220"/>
<feature type="domain" description="Phospholipase D N-terminal" evidence="3">
    <location>
        <begin position="42"/>
        <end position="130"/>
    </location>
</feature>
<proteinExistence type="predicted"/>
<evidence type="ECO:0000313" key="4">
    <source>
        <dbReference type="EMBL" id="ABJ86173.1"/>
    </source>
</evidence>
<evidence type="ECO:0000259" key="3">
    <source>
        <dbReference type="Pfam" id="PF16655"/>
    </source>
</evidence>
<dbReference type="SUPFAM" id="SSF56300">
    <property type="entry name" value="Metallo-dependent phosphatases"/>
    <property type="match status" value="1"/>
</dbReference>
<dbReference type="STRING" id="234267.Acid_5220"/>
<dbReference type="eggNOG" id="COG3540">
    <property type="taxonomic scope" value="Bacteria"/>
</dbReference>
<dbReference type="EMBL" id="CP000473">
    <property type="protein sequence ID" value="ABJ86173.1"/>
    <property type="molecule type" value="Genomic_DNA"/>
</dbReference>
<feature type="domain" description="PhoD-like phosphatase metallophosphatase" evidence="2">
    <location>
        <begin position="142"/>
        <end position="546"/>
    </location>
</feature>
<feature type="region of interest" description="Disordered" evidence="1">
    <location>
        <begin position="403"/>
        <end position="423"/>
    </location>
</feature>
<dbReference type="Gene3D" id="2.60.40.380">
    <property type="entry name" value="Purple acid phosphatase-like, N-terminal"/>
    <property type="match status" value="1"/>
</dbReference>
<reference evidence="4" key="1">
    <citation type="submission" date="2006-10" db="EMBL/GenBank/DDBJ databases">
        <title>Complete sequence of Solibacter usitatus Ellin6076.</title>
        <authorList>
            <consortium name="US DOE Joint Genome Institute"/>
            <person name="Copeland A."/>
            <person name="Lucas S."/>
            <person name="Lapidus A."/>
            <person name="Barry K."/>
            <person name="Detter J.C."/>
            <person name="Glavina del Rio T."/>
            <person name="Hammon N."/>
            <person name="Israni S."/>
            <person name="Dalin E."/>
            <person name="Tice H."/>
            <person name="Pitluck S."/>
            <person name="Thompson L.S."/>
            <person name="Brettin T."/>
            <person name="Bruce D."/>
            <person name="Han C."/>
            <person name="Tapia R."/>
            <person name="Gilna P."/>
            <person name="Schmutz J."/>
            <person name="Larimer F."/>
            <person name="Land M."/>
            <person name="Hauser L."/>
            <person name="Kyrpides N."/>
            <person name="Mikhailova N."/>
            <person name="Janssen P.H."/>
            <person name="Kuske C.R."/>
            <person name="Richardson P."/>
        </authorList>
    </citation>
    <scope>NUCLEOTIDE SEQUENCE</scope>
    <source>
        <strain evidence="4">Ellin6076</strain>
    </source>
</reference>
<gene>
    <name evidence="4" type="ordered locus">Acid_5220</name>
</gene>